<sequence>MSSYFSYFPYVRPSAILLGSAFNYAADFMVYGPLMGNTWAKVMRNEEEFECCKGSLKKQATCSFLSKSVGTLIQAYSIGALLQLTGTVSYKGAFYLGLYVYGATAVHDMVDFLFLEKRSMAYAAIKSIAAFIKTVGLPVLLLGYGVRRV</sequence>
<dbReference type="VEuPathDB" id="FungiDB:SJAG_04625"/>
<protein>
    <submittedName>
        <fullName evidence="2">DUF1761 family protein</fullName>
    </submittedName>
</protein>
<dbReference type="Proteomes" id="UP000001744">
    <property type="component" value="Unassembled WGS sequence"/>
</dbReference>
<keyword evidence="1" id="KW-0812">Transmembrane</keyword>
<dbReference type="eggNOG" id="ENOG502S2WW">
    <property type="taxonomic scope" value="Eukaryota"/>
</dbReference>
<reference evidence="2 3" key="1">
    <citation type="journal article" date="2011" name="Science">
        <title>Comparative functional genomics of the fission yeasts.</title>
        <authorList>
            <person name="Rhind N."/>
            <person name="Chen Z."/>
            <person name="Yassour M."/>
            <person name="Thompson D.A."/>
            <person name="Haas B.J."/>
            <person name="Habib N."/>
            <person name="Wapinski I."/>
            <person name="Roy S."/>
            <person name="Lin M.F."/>
            <person name="Heiman D.I."/>
            <person name="Young S.K."/>
            <person name="Furuya K."/>
            <person name="Guo Y."/>
            <person name="Pidoux A."/>
            <person name="Chen H.M."/>
            <person name="Robbertse B."/>
            <person name="Goldberg J.M."/>
            <person name="Aoki K."/>
            <person name="Bayne E.H."/>
            <person name="Berlin A.M."/>
            <person name="Desjardins C.A."/>
            <person name="Dobbs E."/>
            <person name="Dukaj L."/>
            <person name="Fan L."/>
            <person name="FitzGerald M.G."/>
            <person name="French C."/>
            <person name="Gujja S."/>
            <person name="Hansen K."/>
            <person name="Keifenheim D."/>
            <person name="Levin J.Z."/>
            <person name="Mosher R.A."/>
            <person name="Mueller C.A."/>
            <person name="Pfiffner J."/>
            <person name="Priest M."/>
            <person name="Russ C."/>
            <person name="Smialowska A."/>
            <person name="Swoboda P."/>
            <person name="Sykes S.M."/>
            <person name="Vaughn M."/>
            <person name="Vengrova S."/>
            <person name="Yoder R."/>
            <person name="Zeng Q."/>
            <person name="Allshire R."/>
            <person name="Baulcombe D."/>
            <person name="Birren B.W."/>
            <person name="Brown W."/>
            <person name="Ekwall K."/>
            <person name="Kellis M."/>
            <person name="Leatherwood J."/>
            <person name="Levin H."/>
            <person name="Margalit H."/>
            <person name="Martienssen R."/>
            <person name="Nieduszynski C.A."/>
            <person name="Spatafora J.W."/>
            <person name="Friedman N."/>
            <person name="Dalgaard J.Z."/>
            <person name="Baumann P."/>
            <person name="Niki H."/>
            <person name="Regev A."/>
            <person name="Nusbaum C."/>
        </authorList>
    </citation>
    <scope>NUCLEOTIDE SEQUENCE [LARGE SCALE GENOMIC DNA]</scope>
    <source>
        <strain evidence="3">yFS275 / FY16936</strain>
    </source>
</reference>
<organism evidence="2 3">
    <name type="scientific">Schizosaccharomyces japonicus (strain yFS275 / FY16936)</name>
    <name type="common">Fission yeast</name>
    <dbReference type="NCBI Taxonomy" id="402676"/>
    <lineage>
        <taxon>Eukaryota</taxon>
        <taxon>Fungi</taxon>
        <taxon>Dikarya</taxon>
        <taxon>Ascomycota</taxon>
        <taxon>Taphrinomycotina</taxon>
        <taxon>Schizosaccharomycetes</taxon>
        <taxon>Schizosaccharomycetales</taxon>
        <taxon>Schizosaccharomycetaceae</taxon>
        <taxon>Schizosaccharomyces</taxon>
    </lineage>
</organism>
<keyword evidence="1" id="KW-0472">Membrane</keyword>
<keyword evidence="3" id="KW-1185">Reference proteome</keyword>
<dbReference type="GeneID" id="7049780"/>
<dbReference type="STRING" id="402676.B6K7B7"/>
<gene>
    <name evidence="2" type="ORF">SJAG_04625</name>
</gene>
<dbReference type="OMA" id="LNWWGTR"/>
<dbReference type="Pfam" id="PF08570">
    <property type="entry name" value="DUF1761"/>
    <property type="match status" value="1"/>
</dbReference>
<evidence type="ECO:0000313" key="3">
    <source>
        <dbReference type="Proteomes" id="UP000001744"/>
    </source>
</evidence>
<dbReference type="InterPro" id="IPR013879">
    <property type="entry name" value="DUF1761"/>
</dbReference>
<keyword evidence="1" id="KW-1133">Transmembrane helix</keyword>
<evidence type="ECO:0000256" key="1">
    <source>
        <dbReference type="SAM" id="Phobius"/>
    </source>
</evidence>
<name>B6K7B7_SCHJY</name>
<dbReference type="AlphaFoldDB" id="B6K7B7"/>
<dbReference type="RefSeq" id="XP_002175714.1">
    <property type="nucleotide sequence ID" value="XM_002175678.2"/>
</dbReference>
<proteinExistence type="predicted"/>
<dbReference type="EMBL" id="KE651168">
    <property type="protein sequence ID" value="EEB09421.1"/>
    <property type="molecule type" value="Genomic_DNA"/>
</dbReference>
<dbReference type="HOGENOM" id="CLU_123426_0_0_1"/>
<feature type="transmembrane region" description="Helical" evidence="1">
    <location>
        <begin position="127"/>
        <end position="146"/>
    </location>
</feature>
<dbReference type="JaponicusDB" id="SJAG_04625"/>
<evidence type="ECO:0000313" key="2">
    <source>
        <dbReference type="EMBL" id="EEB09421.1"/>
    </source>
</evidence>
<feature type="transmembrane region" description="Helical" evidence="1">
    <location>
        <begin position="15"/>
        <end position="34"/>
    </location>
</feature>
<feature type="transmembrane region" description="Helical" evidence="1">
    <location>
        <begin position="94"/>
        <end position="115"/>
    </location>
</feature>
<dbReference type="PANTHER" id="PTHR40638">
    <property type="entry name" value="UPF0591 MEMBRANE PROTEIN C15E1.02C"/>
    <property type="match status" value="1"/>
</dbReference>
<dbReference type="PANTHER" id="PTHR40638:SF1">
    <property type="entry name" value="UPF0591 MEMBRANE PROTEIN C15E1.02C"/>
    <property type="match status" value="1"/>
</dbReference>
<accession>B6K7B7</accession>